<dbReference type="PATRIC" id="fig|1401327.3.peg.1236"/>
<dbReference type="RefSeq" id="WP_001189548.1">
    <property type="nucleotide sequence ID" value="NZ_AXUT01000094.1"/>
</dbReference>
<keyword evidence="1" id="KW-0732">Signal</keyword>
<evidence type="ECO:0000313" key="2">
    <source>
        <dbReference type="EMBL" id="ESU80574.1"/>
    </source>
</evidence>
<dbReference type="PROSITE" id="PS51257">
    <property type="entry name" value="PROKAR_LIPOPROTEIN"/>
    <property type="match status" value="1"/>
</dbReference>
<dbReference type="NCBIfam" id="NF033888">
    <property type="entry name" value="conj_TraW"/>
    <property type="match status" value="1"/>
</dbReference>
<gene>
    <name evidence="2" type="ORF">WRSd3_01340</name>
</gene>
<evidence type="ECO:0000256" key="1">
    <source>
        <dbReference type="SAM" id="SignalP"/>
    </source>
</evidence>
<name>A0A090NK40_SHIDY</name>
<evidence type="ECO:0000313" key="3">
    <source>
        <dbReference type="Proteomes" id="UP000017944"/>
    </source>
</evidence>
<comment type="caution">
    <text evidence="2">The sequence shown here is derived from an EMBL/GenBank/DDBJ whole genome shotgun (WGS) entry which is preliminary data.</text>
</comment>
<dbReference type="InterPro" id="IPR053782">
    <property type="entry name" value="TraW-like"/>
</dbReference>
<feature type="signal peptide" evidence="1">
    <location>
        <begin position="1"/>
        <end position="24"/>
    </location>
</feature>
<dbReference type="EMBL" id="AXUT01000094">
    <property type="protein sequence ID" value="ESU80574.1"/>
    <property type="molecule type" value="Genomic_DNA"/>
</dbReference>
<organism evidence="2 3">
    <name type="scientific">Shigella dysenteriae WRSd3</name>
    <dbReference type="NCBI Taxonomy" id="1401327"/>
    <lineage>
        <taxon>Bacteria</taxon>
        <taxon>Pseudomonadati</taxon>
        <taxon>Pseudomonadota</taxon>
        <taxon>Gammaproteobacteria</taxon>
        <taxon>Enterobacterales</taxon>
        <taxon>Enterobacteriaceae</taxon>
        <taxon>Shigella</taxon>
    </lineage>
</organism>
<keyword evidence="2" id="KW-0449">Lipoprotein</keyword>
<protein>
    <submittedName>
        <fullName evidence="2">Lipoprotein</fullName>
    </submittedName>
</protein>
<sequence length="401" mass="42957">MQRQSATTLLALLVGCAVIPATHAYSVNVVSSQPVTRQIMPELATIQGIMEEMVRMQTATGTAITQNSEKLATVIAQDGQATRQQMIFSNETHRLEEARKSFSVPDSICSESASGIAAESRRAAASAAARLSQGGGVSSKPIRERLSRAADSPVREAYDSAGIHAGYCTEAEYARFGGTDVCPAVGDLPGGDSQVRSLYQGAGTADTPAALTWDQKQIDAATAYMKNTARPSAGRAPGKGEVGTQTGRTYVGLQNEYNGIIDAASHPQLSLIADSTPNEATRGALTEALQSPSAAAYFDRTASSEARTRGHMSQREFEAFEAGRRYANTDWQQDLQGMEGDNLLRELLRTTALLNWQMNDLKEQIRQGNVIAGQQLALAARQYYGQRLGELSQAMSQGSVR</sequence>
<dbReference type="Proteomes" id="UP000017944">
    <property type="component" value="Unassembled WGS sequence"/>
</dbReference>
<accession>A0A090NK40</accession>
<dbReference type="AlphaFoldDB" id="A0A090NK40"/>
<proteinExistence type="predicted"/>
<feature type="chain" id="PRO_5001860878" evidence="1">
    <location>
        <begin position="25"/>
        <end position="401"/>
    </location>
</feature>
<reference evidence="2 3" key="1">
    <citation type="submission" date="2013-10" db="EMBL/GenBank/DDBJ databases">
        <title>Draft genomes and the virulence plasmids of Sd1617 vaccine constructs: WRSd3 and WRSd5.</title>
        <authorList>
            <person name="Aksomboon Vongsawan A."/>
            <person name="Venkatesan M.M."/>
            <person name="Vaisvil B."/>
            <person name="Emel G."/>
            <person name="Kepatral V."/>
            <person name="Sethabutr O."/>
            <person name="Serichantalergs O."/>
            <person name="Mason C."/>
        </authorList>
    </citation>
    <scope>NUCLEOTIDE SEQUENCE [LARGE SCALE GENOMIC DNA]</scope>
    <source>
        <strain evidence="2 3">WRSd3</strain>
    </source>
</reference>